<accession>A0A455UIU0</accession>
<reference evidence="2 3" key="1">
    <citation type="journal article" date="2019" name="Microbiol. Resour. Announc.">
        <title>Complete Genome Sequence of Halomonas sulfidaeris Strain Esulfide1 Isolated from a Metal Sulfide Rock at a Depth of 2,200 Meters, Obtained Using Nanopore Sequencing.</title>
        <authorList>
            <person name="Saito M."/>
            <person name="Nishigata A."/>
            <person name="Galipon J."/>
            <person name="Arakawa K."/>
        </authorList>
    </citation>
    <scope>NUCLEOTIDE SEQUENCE [LARGE SCALE GENOMIC DNA]</scope>
    <source>
        <strain evidence="2 3">ATCC BAA-803</strain>
    </source>
</reference>
<name>A0A455UIU0_9GAMM</name>
<dbReference type="EMBL" id="AP019514">
    <property type="protein sequence ID" value="BBI62874.1"/>
    <property type="molecule type" value="Genomic_DNA"/>
</dbReference>
<dbReference type="InterPro" id="IPR036148">
    <property type="entry name" value="MmgE/PrpD_sf"/>
</dbReference>
<protein>
    <recommendedName>
        <fullName evidence="1">MmgE/PrpD C-terminal domain-containing protein</fullName>
    </recommendedName>
</protein>
<dbReference type="AlphaFoldDB" id="A0A455UIU0"/>
<dbReference type="InterPro" id="IPR042188">
    <property type="entry name" value="MmgE/PrpD_sf_2"/>
</dbReference>
<feature type="domain" description="MmgE/PrpD C-terminal" evidence="1">
    <location>
        <begin position="1"/>
        <end position="54"/>
    </location>
</feature>
<dbReference type="Gene3D" id="3.30.1330.120">
    <property type="entry name" value="2-methylcitrate dehydratase PrpD"/>
    <property type="match status" value="1"/>
</dbReference>
<proteinExistence type="predicted"/>
<sequence length="72" mass="7958">MALHPQVKDRLAEIDKVVLTTHDSAIRIISKTGALANPADRDHCLQYMTAVPLILAHSPLTIMKTAFMPPIR</sequence>
<evidence type="ECO:0000313" key="3">
    <source>
        <dbReference type="Proteomes" id="UP000320231"/>
    </source>
</evidence>
<dbReference type="Proteomes" id="UP000320231">
    <property type="component" value="Chromosome"/>
</dbReference>
<dbReference type="KEGG" id="hsr:HSBAA_41800"/>
<evidence type="ECO:0000313" key="2">
    <source>
        <dbReference type="EMBL" id="BBI62874.1"/>
    </source>
</evidence>
<dbReference type="InterPro" id="IPR045337">
    <property type="entry name" value="MmgE_PrpD_C"/>
</dbReference>
<gene>
    <name evidence="2" type="ORF">HSBAA_41800</name>
</gene>
<evidence type="ECO:0000259" key="1">
    <source>
        <dbReference type="Pfam" id="PF19305"/>
    </source>
</evidence>
<dbReference type="SUPFAM" id="SSF103378">
    <property type="entry name" value="2-methylcitrate dehydratase PrpD"/>
    <property type="match status" value="1"/>
</dbReference>
<organism evidence="2 3">
    <name type="scientific">Vreelandella sulfidaeris</name>
    <dbReference type="NCBI Taxonomy" id="115553"/>
    <lineage>
        <taxon>Bacteria</taxon>
        <taxon>Pseudomonadati</taxon>
        <taxon>Pseudomonadota</taxon>
        <taxon>Gammaproteobacteria</taxon>
        <taxon>Oceanospirillales</taxon>
        <taxon>Halomonadaceae</taxon>
        <taxon>Vreelandella</taxon>
    </lineage>
</organism>
<dbReference type="Pfam" id="PF19305">
    <property type="entry name" value="MmgE_PrpD_C"/>
    <property type="match status" value="1"/>
</dbReference>
<dbReference type="GO" id="GO:0016829">
    <property type="term" value="F:lyase activity"/>
    <property type="evidence" value="ECO:0007669"/>
    <property type="project" value="InterPro"/>
</dbReference>